<protein>
    <submittedName>
        <fullName evidence="2">Uncharacterized protein</fullName>
    </submittedName>
</protein>
<gene>
    <name evidence="2" type="ORF">OM076_19415</name>
</gene>
<organism evidence="2 3">
    <name type="scientific">Solirubrobacter ginsenosidimutans</name>
    <dbReference type="NCBI Taxonomy" id="490573"/>
    <lineage>
        <taxon>Bacteria</taxon>
        <taxon>Bacillati</taxon>
        <taxon>Actinomycetota</taxon>
        <taxon>Thermoleophilia</taxon>
        <taxon>Solirubrobacterales</taxon>
        <taxon>Solirubrobacteraceae</taxon>
        <taxon>Solirubrobacter</taxon>
    </lineage>
</organism>
<feature type="compositionally biased region" description="Basic residues" evidence="1">
    <location>
        <begin position="50"/>
        <end position="59"/>
    </location>
</feature>
<name>A0A9X3S3U2_9ACTN</name>
<evidence type="ECO:0000313" key="2">
    <source>
        <dbReference type="EMBL" id="MDA0162451.1"/>
    </source>
</evidence>
<feature type="compositionally biased region" description="Basic residues" evidence="1">
    <location>
        <begin position="20"/>
        <end position="33"/>
    </location>
</feature>
<evidence type="ECO:0000313" key="3">
    <source>
        <dbReference type="Proteomes" id="UP001149140"/>
    </source>
</evidence>
<dbReference type="EMBL" id="JAPDOD010000018">
    <property type="protein sequence ID" value="MDA0162451.1"/>
    <property type="molecule type" value="Genomic_DNA"/>
</dbReference>
<proteinExistence type="predicted"/>
<reference evidence="2" key="1">
    <citation type="submission" date="2022-10" db="EMBL/GenBank/DDBJ databases">
        <title>The WGS of Solirubrobacter ginsenosidimutans DSM 21036.</title>
        <authorList>
            <person name="Jiang Z."/>
        </authorList>
    </citation>
    <scope>NUCLEOTIDE SEQUENCE</scope>
    <source>
        <strain evidence="2">DSM 21036</strain>
    </source>
</reference>
<dbReference type="AlphaFoldDB" id="A0A9X3S3U2"/>
<evidence type="ECO:0000256" key="1">
    <source>
        <dbReference type="SAM" id="MobiDB-lite"/>
    </source>
</evidence>
<feature type="region of interest" description="Disordered" evidence="1">
    <location>
        <begin position="15"/>
        <end position="59"/>
    </location>
</feature>
<dbReference type="RefSeq" id="WP_270041691.1">
    <property type="nucleotide sequence ID" value="NZ_JAPDOD010000018.1"/>
</dbReference>
<sequence length="59" mass="6807">MSAFGRITASLFVLKERPMHRNRQSRPAAKKRPTLPPKLSRPALKPQPRVMHKQHRGGR</sequence>
<dbReference type="Proteomes" id="UP001149140">
    <property type="component" value="Unassembled WGS sequence"/>
</dbReference>
<accession>A0A9X3S3U2</accession>
<comment type="caution">
    <text evidence="2">The sequence shown here is derived from an EMBL/GenBank/DDBJ whole genome shotgun (WGS) entry which is preliminary data.</text>
</comment>
<keyword evidence="3" id="KW-1185">Reference proteome</keyword>